<dbReference type="EMBL" id="AP025516">
    <property type="protein sequence ID" value="BDD89282.1"/>
    <property type="molecule type" value="Genomic_DNA"/>
</dbReference>
<sequence>MGYSANVFSVESFMDELAHAAGADPLIRCNSVWTTWKKAAGGIGEPVLPSFAPAVANALFAATGVRLRELPFNTDLLVKG</sequence>
<dbReference type="SUPFAM" id="SSF56003">
    <property type="entry name" value="Molybdenum cofactor-binding domain"/>
    <property type="match status" value="2"/>
</dbReference>
<dbReference type="Proteomes" id="UP000830055">
    <property type="component" value="Chromosome"/>
</dbReference>
<evidence type="ECO:0008006" key="3">
    <source>
        <dbReference type="Google" id="ProtNLM"/>
    </source>
</evidence>
<gene>
    <name evidence="1" type="ORF">DPPLL_36470</name>
</gene>
<dbReference type="InterPro" id="IPR037165">
    <property type="entry name" value="AldOxase/xan_DH_Mopterin-bd_sf"/>
</dbReference>
<organism evidence="1 2">
    <name type="scientific">Desulfofustis limnaeus</name>
    <dbReference type="NCBI Taxonomy" id="2740163"/>
    <lineage>
        <taxon>Bacteria</taxon>
        <taxon>Pseudomonadati</taxon>
        <taxon>Thermodesulfobacteriota</taxon>
        <taxon>Desulfobulbia</taxon>
        <taxon>Desulfobulbales</taxon>
        <taxon>Desulfocapsaceae</taxon>
        <taxon>Desulfofustis</taxon>
    </lineage>
</organism>
<dbReference type="PANTHER" id="PTHR47495">
    <property type="entry name" value="ALDEHYDE DEHYDROGENASE"/>
    <property type="match status" value="1"/>
</dbReference>
<protein>
    <recommendedName>
        <fullName evidence="3">Xanthine dehydrogenase family protein molybdopterin-binding subunit</fullName>
    </recommendedName>
</protein>
<name>A0ABN6MCQ3_9BACT</name>
<dbReference type="InterPro" id="IPR052516">
    <property type="entry name" value="N-heterocyclic_Hydroxylase"/>
</dbReference>
<dbReference type="Gene3D" id="3.30.365.10">
    <property type="entry name" value="Aldehyde oxidase/xanthine dehydrogenase, molybdopterin binding domain"/>
    <property type="match status" value="1"/>
</dbReference>
<evidence type="ECO:0000313" key="2">
    <source>
        <dbReference type="Proteomes" id="UP000830055"/>
    </source>
</evidence>
<proteinExistence type="predicted"/>
<keyword evidence="2" id="KW-1185">Reference proteome</keyword>
<evidence type="ECO:0000313" key="1">
    <source>
        <dbReference type="EMBL" id="BDD89282.1"/>
    </source>
</evidence>
<reference evidence="1 2" key="1">
    <citation type="submission" date="2022-01" db="EMBL/GenBank/DDBJ databases">
        <title>Desulfofustis limnae sp. nov., a novel mesophilic sulfate-reducing bacterium isolated from marsh soil.</title>
        <authorList>
            <person name="Watanabe M."/>
            <person name="Takahashi A."/>
            <person name="Kojima H."/>
            <person name="Fukui M."/>
        </authorList>
    </citation>
    <scope>NUCLEOTIDE SEQUENCE [LARGE SCALE GENOMIC DNA]</scope>
    <source>
        <strain evidence="1 2">PPLL</strain>
    </source>
</reference>
<accession>A0ABN6MCQ3</accession>
<dbReference type="PANTHER" id="PTHR47495:SF2">
    <property type="entry name" value="ALDEHYDE DEHYDROGENASE"/>
    <property type="match status" value="1"/>
</dbReference>